<sequence length="159" mass="17643">MSTSSASSPETINTGLPMVQSSLPHDKQAKIPGENVVLCSYELALATVQKLPPFISIKGLEFPHHQWSINMWNHARVIMDPLTELKLRIKAAEEDHSIGDLVTFALQQSMPLNLTAPIGQLTPTISSNFEKREDSPSYLEHSYVDLPLVYQPDHVALSI</sequence>
<name>A0AAD5UTH9_9APHY</name>
<proteinExistence type="predicted"/>
<reference evidence="2" key="1">
    <citation type="submission" date="2022-07" db="EMBL/GenBank/DDBJ databases">
        <title>Genome Sequence of Physisporinus lineatus.</title>
        <authorList>
            <person name="Buettner E."/>
        </authorList>
    </citation>
    <scope>NUCLEOTIDE SEQUENCE</scope>
    <source>
        <strain evidence="2">VT162</strain>
    </source>
</reference>
<comment type="caution">
    <text evidence="2">The sequence shown here is derived from an EMBL/GenBank/DDBJ whole genome shotgun (WGS) entry which is preliminary data.</text>
</comment>
<organism evidence="2 3">
    <name type="scientific">Meripilus lineatus</name>
    <dbReference type="NCBI Taxonomy" id="2056292"/>
    <lineage>
        <taxon>Eukaryota</taxon>
        <taxon>Fungi</taxon>
        <taxon>Dikarya</taxon>
        <taxon>Basidiomycota</taxon>
        <taxon>Agaricomycotina</taxon>
        <taxon>Agaricomycetes</taxon>
        <taxon>Polyporales</taxon>
        <taxon>Meripilaceae</taxon>
        <taxon>Meripilus</taxon>
    </lineage>
</organism>
<dbReference type="AlphaFoldDB" id="A0AAD5UTH9"/>
<keyword evidence="3" id="KW-1185">Reference proteome</keyword>
<protein>
    <submittedName>
        <fullName evidence="2">Uncharacterized protein</fullName>
    </submittedName>
</protein>
<evidence type="ECO:0000256" key="1">
    <source>
        <dbReference type="SAM" id="MobiDB-lite"/>
    </source>
</evidence>
<evidence type="ECO:0000313" key="3">
    <source>
        <dbReference type="Proteomes" id="UP001212997"/>
    </source>
</evidence>
<gene>
    <name evidence="2" type="ORF">NLI96_g10493</name>
</gene>
<feature type="region of interest" description="Disordered" evidence="1">
    <location>
        <begin position="1"/>
        <end position="20"/>
    </location>
</feature>
<accession>A0AAD5UTH9</accession>
<evidence type="ECO:0000313" key="2">
    <source>
        <dbReference type="EMBL" id="KAJ3477391.1"/>
    </source>
</evidence>
<dbReference type="Proteomes" id="UP001212997">
    <property type="component" value="Unassembled WGS sequence"/>
</dbReference>
<dbReference type="EMBL" id="JANAWD010000599">
    <property type="protein sequence ID" value="KAJ3477391.1"/>
    <property type="molecule type" value="Genomic_DNA"/>
</dbReference>